<proteinExistence type="predicted"/>
<dbReference type="AlphaFoldDB" id="A0A923PJ26"/>
<organism evidence="1 2">
    <name type="scientific">Neolewinella lacunae</name>
    <dbReference type="NCBI Taxonomy" id="1517758"/>
    <lineage>
        <taxon>Bacteria</taxon>
        <taxon>Pseudomonadati</taxon>
        <taxon>Bacteroidota</taxon>
        <taxon>Saprospiria</taxon>
        <taxon>Saprospirales</taxon>
        <taxon>Lewinellaceae</taxon>
        <taxon>Neolewinella</taxon>
    </lineage>
</organism>
<dbReference type="Proteomes" id="UP000650081">
    <property type="component" value="Unassembled WGS sequence"/>
</dbReference>
<evidence type="ECO:0000313" key="2">
    <source>
        <dbReference type="Proteomes" id="UP000650081"/>
    </source>
</evidence>
<keyword evidence="2" id="KW-1185">Reference proteome</keyword>
<evidence type="ECO:0008006" key="3">
    <source>
        <dbReference type="Google" id="ProtNLM"/>
    </source>
</evidence>
<protein>
    <recommendedName>
        <fullName evidence="3">Tetratricopeptide repeat protein</fullName>
    </recommendedName>
</protein>
<accession>A0A923PJ26</accession>
<evidence type="ECO:0000313" key="1">
    <source>
        <dbReference type="EMBL" id="MBC6994997.1"/>
    </source>
</evidence>
<dbReference type="Gene3D" id="1.25.40.10">
    <property type="entry name" value="Tetratricopeptide repeat domain"/>
    <property type="match status" value="1"/>
</dbReference>
<comment type="caution">
    <text evidence="1">The sequence shown here is derived from an EMBL/GenBank/DDBJ whole genome shotgun (WGS) entry which is preliminary data.</text>
</comment>
<dbReference type="EMBL" id="JACSIT010000115">
    <property type="protein sequence ID" value="MBC6994997.1"/>
    <property type="molecule type" value="Genomic_DNA"/>
</dbReference>
<sequence>MNRGLIQLLLLGLFLFGLAQSVLATNPEYYYDFSPRAEAIYQRVLRLELKDAQADINALRSTSPTNLVTYHLESYLDFFRLYLSGNERLDTELEARFAKRISQLELGDVRSPYHRYALAEARLHRSLIHLRFERHLAAFRELNKANKLLRDNVQEFPDFLLTYKDLGLLHAAIGSIPPQYKWGVTLISSLNGTIAEGRKELALALRDRESPFYLETAVLSAFLELHLADAPARAWQQVNALDLRPRTNALHCFILANLAMHNGKNEVALQILEAQPRGGAAADFPYLDFMLGLAKLRNLNPKARVHFQSFNLRYAGRHFKEEARQKIAWSYLLEGNTAAYQQTIDAIGGGSRSGGDENAAREAAGSRPPHLGLLRARLLFDGNYCTRARAQLDAIAVASLSPEEHLEYLYRTGRVLEGLKDYPGALSFYQRTVQMGRHQPAFYACKSALQAGLIEEERGNRERARAYFNDCLSISPAEYRAGLHLLAKAGLNRVS</sequence>
<name>A0A923PJ26_9BACT</name>
<reference evidence="1" key="1">
    <citation type="submission" date="2020-08" db="EMBL/GenBank/DDBJ databases">
        <title>Lewinella bacteria from marine environments.</title>
        <authorList>
            <person name="Zhong Y."/>
        </authorList>
    </citation>
    <scope>NUCLEOTIDE SEQUENCE</scope>
    <source>
        <strain evidence="1">KCTC 42187</strain>
    </source>
</reference>
<dbReference type="InterPro" id="IPR011990">
    <property type="entry name" value="TPR-like_helical_dom_sf"/>
</dbReference>
<gene>
    <name evidence="1" type="ORF">H9S92_12530</name>
</gene>
<dbReference type="RefSeq" id="WP_187467051.1">
    <property type="nucleotide sequence ID" value="NZ_JACSIT010000115.1"/>
</dbReference>
<dbReference type="SUPFAM" id="SSF48452">
    <property type="entry name" value="TPR-like"/>
    <property type="match status" value="1"/>
</dbReference>